<dbReference type="Pfam" id="PF07992">
    <property type="entry name" value="Pyr_redox_2"/>
    <property type="match status" value="1"/>
</dbReference>
<evidence type="ECO:0000256" key="9">
    <source>
        <dbReference type="ARBA" id="ARBA00023014"/>
    </source>
</evidence>
<dbReference type="SUPFAM" id="SSF51905">
    <property type="entry name" value="FAD/NAD(P)-binding domain"/>
    <property type="match status" value="1"/>
</dbReference>
<dbReference type="GO" id="GO:0046872">
    <property type="term" value="F:metal ion binding"/>
    <property type="evidence" value="ECO:0007669"/>
    <property type="project" value="UniProtKB-KW"/>
</dbReference>
<dbReference type="Proteomes" id="UP000470082">
    <property type="component" value="Unassembled WGS sequence"/>
</dbReference>
<keyword evidence="4" id="KW-0285">Flavoprotein</keyword>
<dbReference type="PANTHER" id="PTHR42917:SF2">
    <property type="entry name" value="2,4-DIENOYL-COA REDUCTASE [(2E)-ENOYL-COA-PRODUCING]"/>
    <property type="match status" value="1"/>
</dbReference>
<dbReference type="EMBL" id="VUMM01000001">
    <property type="protein sequence ID" value="MSS00519.1"/>
    <property type="molecule type" value="Genomic_DNA"/>
</dbReference>
<evidence type="ECO:0000256" key="4">
    <source>
        <dbReference type="ARBA" id="ARBA00022630"/>
    </source>
</evidence>
<dbReference type="InterPro" id="IPR051793">
    <property type="entry name" value="NADH:flavin_oxidoreductase"/>
</dbReference>
<keyword evidence="6" id="KW-0479">Metal-binding</keyword>
<dbReference type="Gene3D" id="3.20.20.70">
    <property type="entry name" value="Aldolase class I"/>
    <property type="match status" value="1"/>
</dbReference>
<comment type="cofactor">
    <cofactor evidence="2">
        <name>[4Fe-4S] cluster</name>
        <dbReference type="ChEBI" id="CHEBI:49883"/>
    </cofactor>
</comment>
<organism evidence="12 13">
    <name type="scientific">Floccifex porci</name>
    <dbReference type="NCBI Taxonomy" id="2606629"/>
    <lineage>
        <taxon>Bacteria</taxon>
        <taxon>Bacillati</taxon>
        <taxon>Bacillota</taxon>
        <taxon>Erysipelotrichia</taxon>
        <taxon>Erysipelotrichales</taxon>
        <taxon>Erysipelotrichaceae</taxon>
        <taxon>Floccifex</taxon>
    </lineage>
</organism>
<name>A0A7X2N118_9FIRM</name>
<dbReference type="SUPFAM" id="SSF51395">
    <property type="entry name" value="FMN-linked oxidoreductases"/>
    <property type="match status" value="1"/>
</dbReference>
<dbReference type="InterPro" id="IPR023753">
    <property type="entry name" value="FAD/NAD-binding_dom"/>
</dbReference>
<evidence type="ECO:0000256" key="8">
    <source>
        <dbReference type="ARBA" id="ARBA00023004"/>
    </source>
</evidence>
<keyword evidence="8" id="KW-0408">Iron</keyword>
<evidence type="ECO:0000313" key="12">
    <source>
        <dbReference type="EMBL" id="MSS00519.1"/>
    </source>
</evidence>
<feature type="domain" description="NADH:flavin oxidoreductase/NADH oxidase N-terminal" evidence="10">
    <location>
        <begin position="7"/>
        <end position="368"/>
    </location>
</feature>
<dbReference type="GO" id="GO:0051536">
    <property type="term" value="F:iron-sulfur cluster binding"/>
    <property type="evidence" value="ECO:0007669"/>
    <property type="project" value="UniProtKB-KW"/>
</dbReference>
<evidence type="ECO:0000259" key="10">
    <source>
        <dbReference type="Pfam" id="PF00724"/>
    </source>
</evidence>
<dbReference type="InterPro" id="IPR054629">
    <property type="entry name" value="BilR_N"/>
</dbReference>
<dbReference type="PRINTS" id="PR00368">
    <property type="entry name" value="FADPNR"/>
</dbReference>
<evidence type="ECO:0000256" key="2">
    <source>
        <dbReference type="ARBA" id="ARBA00001966"/>
    </source>
</evidence>
<dbReference type="GO" id="GO:0010181">
    <property type="term" value="F:FMN binding"/>
    <property type="evidence" value="ECO:0007669"/>
    <property type="project" value="InterPro"/>
</dbReference>
<dbReference type="NCBIfam" id="NF045592">
    <property type="entry name" value="bili_reduct_N"/>
    <property type="match status" value="1"/>
</dbReference>
<evidence type="ECO:0000256" key="3">
    <source>
        <dbReference type="ARBA" id="ARBA00011048"/>
    </source>
</evidence>
<dbReference type="RefSeq" id="WP_154458994.1">
    <property type="nucleotide sequence ID" value="NZ_VUMM01000001.1"/>
</dbReference>
<dbReference type="PANTHER" id="PTHR42917">
    <property type="entry name" value="2,4-DIENOYL-COA REDUCTASE"/>
    <property type="match status" value="1"/>
</dbReference>
<sequence length="670" mass="73206">MSKESVLLQPLKVGKMILKNRIMFPPLTTGYEERDGSIGPRSFEFYKRLAKGGAAYVVIGDVAPVNTASPTPKLYDERQIPTFKKLADALHDYDCKLALQLFHPEYDVPGVGKMIMQARQAGMLAQKAKQEGNMELFAQKMEESQRVTKEAYAKLHHDMKFFVSECSHEQLNEIKEAIARSAKMAQLAGVDAIEVHGDRLLGSLCSTILNHRKDEYGGSLENRTRYALEVVQAIKEAAPDLTIEYKLPIITINPDGSYRGKGGLLEEEAYIFAQMLEKAGVEMIQVAQANHTGNMGDTIPPMGSVPYNWTLPVAKKVKQLVSIPVATVGRVVSVEAGEKIVSDGQADIVGYGRSLLTDPDIAIKIEKDEPVRECLNCNKGCVDAIQNRKYISCVLNAENGDEATIYIKPNDTSKNIAVVGGGIAGCEAARVLAKRNHKVTLFEATSKLGGQINLASIPPRKMEILRSIKYFEKILPSLNVNIQYNTKPDSDTLNQYDEVIVAIGASNFMLPLSGNTDYVVSSWDVLEGNVEVKGKVAVIGGGLVGTETAEYLAEKGCEVSIIEMTDKIAAQESGTILPLIQEDFKKYNVKEYVSTKVCGLSEDGKTIYANNPDPVEIQADAIVMAVGSKKLLFDETGINVPVHYVGDCSNKQTADIASAIRSAYHCANEI</sequence>
<dbReference type="NCBIfam" id="NF045599">
    <property type="entry name" value="bili_reduct_long"/>
    <property type="match status" value="1"/>
</dbReference>
<dbReference type="Gene3D" id="3.40.50.720">
    <property type="entry name" value="NAD(P)-binding Rossmann-like Domain"/>
    <property type="match status" value="1"/>
</dbReference>
<evidence type="ECO:0000256" key="6">
    <source>
        <dbReference type="ARBA" id="ARBA00022723"/>
    </source>
</evidence>
<protein>
    <submittedName>
        <fullName evidence="12">FAD-dependent oxidoreductase</fullName>
    </submittedName>
</protein>
<evidence type="ECO:0000256" key="7">
    <source>
        <dbReference type="ARBA" id="ARBA00023002"/>
    </source>
</evidence>
<evidence type="ECO:0000256" key="1">
    <source>
        <dbReference type="ARBA" id="ARBA00001917"/>
    </source>
</evidence>
<evidence type="ECO:0000259" key="11">
    <source>
        <dbReference type="Pfam" id="PF07992"/>
    </source>
</evidence>
<evidence type="ECO:0000256" key="5">
    <source>
        <dbReference type="ARBA" id="ARBA00022643"/>
    </source>
</evidence>
<dbReference type="AlphaFoldDB" id="A0A7X2N118"/>
<keyword evidence="7" id="KW-0560">Oxidoreductase</keyword>
<proteinExistence type="inferred from homology"/>
<keyword evidence="13" id="KW-1185">Reference proteome</keyword>
<comment type="cofactor">
    <cofactor evidence="1">
        <name>FMN</name>
        <dbReference type="ChEBI" id="CHEBI:58210"/>
    </cofactor>
</comment>
<keyword evidence="5" id="KW-0288">FMN</keyword>
<accession>A0A7X2N118</accession>
<dbReference type="Pfam" id="PF00724">
    <property type="entry name" value="Oxidored_FMN"/>
    <property type="match status" value="1"/>
</dbReference>
<keyword evidence="9" id="KW-0411">Iron-sulfur</keyword>
<feature type="domain" description="FAD/NAD(P)-binding" evidence="11">
    <location>
        <begin position="415"/>
        <end position="629"/>
    </location>
</feature>
<dbReference type="InterPro" id="IPR036188">
    <property type="entry name" value="FAD/NAD-bd_sf"/>
</dbReference>
<dbReference type="Gene3D" id="3.50.50.60">
    <property type="entry name" value="FAD/NAD(P)-binding domain"/>
    <property type="match status" value="1"/>
</dbReference>
<dbReference type="CDD" id="cd02803">
    <property type="entry name" value="OYE_like_FMN_family"/>
    <property type="match status" value="1"/>
</dbReference>
<comment type="similarity">
    <text evidence="3">In the N-terminal section; belongs to the NADH:flavin oxidoreductase/NADH oxidase family.</text>
</comment>
<gene>
    <name evidence="12" type="ORF">FYJ50_00055</name>
</gene>
<reference evidence="12 13" key="1">
    <citation type="submission" date="2019-08" db="EMBL/GenBank/DDBJ databases">
        <title>In-depth cultivation of the pig gut microbiome towards novel bacterial diversity and tailored functional studies.</title>
        <authorList>
            <person name="Wylensek D."/>
            <person name="Hitch T.C.A."/>
            <person name="Clavel T."/>
        </authorList>
    </citation>
    <scope>NUCLEOTIDE SEQUENCE [LARGE SCALE GENOMIC DNA]</scope>
    <source>
        <strain evidence="12 13">LKV-178-WT-2G</strain>
    </source>
</reference>
<comment type="caution">
    <text evidence="12">The sequence shown here is derived from an EMBL/GenBank/DDBJ whole genome shotgun (WGS) entry which is preliminary data.</text>
</comment>
<evidence type="ECO:0000313" key="13">
    <source>
        <dbReference type="Proteomes" id="UP000470082"/>
    </source>
</evidence>
<dbReference type="GO" id="GO:0016491">
    <property type="term" value="F:oxidoreductase activity"/>
    <property type="evidence" value="ECO:0007669"/>
    <property type="project" value="UniProtKB-KW"/>
</dbReference>
<dbReference type="InterPro" id="IPR001155">
    <property type="entry name" value="OxRdtase_FMN_N"/>
</dbReference>
<dbReference type="InterPro" id="IPR013785">
    <property type="entry name" value="Aldolase_TIM"/>
</dbReference>